<dbReference type="Pfam" id="PF03723">
    <property type="entry name" value="Hemocyanin_C"/>
    <property type="match status" value="1"/>
</dbReference>
<feature type="domain" description="Hemocyanin C-terminal" evidence="5">
    <location>
        <begin position="437"/>
        <end position="667"/>
    </location>
</feature>
<evidence type="ECO:0000313" key="7">
    <source>
        <dbReference type="Proteomes" id="UP000479190"/>
    </source>
</evidence>
<dbReference type="InterPro" id="IPR008922">
    <property type="entry name" value="Di-copper_centre_dom_sf"/>
</dbReference>
<evidence type="ECO:0008006" key="8">
    <source>
        <dbReference type="Google" id="ProtNLM"/>
    </source>
</evidence>
<proteinExistence type="predicted"/>
<dbReference type="PRINTS" id="PR00187">
    <property type="entry name" value="HAEMOCYANIN"/>
</dbReference>
<evidence type="ECO:0000313" key="6">
    <source>
        <dbReference type="EMBL" id="CAB0036379.1"/>
    </source>
</evidence>
<dbReference type="OrthoDB" id="6371642at2759"/>
<dbReference type="Proteomes" id="UP000479190">
    <property type="component" value="Unassembled WGS sequence"/>
</dbReference>
<dbReference type="InterPro" id="IPR005203">
    <property type="entry name" value="Hemocyanin_C"/>
</dbReference>
<dbReference type="SUPFAM" id="SSF48050">
    <property type="entry name" value="Hemocyanin, N-terminal domain"/>
    <property type="match status" value="1"/>
</dbReference>
<gene>
    <name evidence="6" type="ORF">TBRA_LOCUS8248</name>
</gene>
<evidence type="ECO:0000259" key="3">
    <source>
        <dbReference type="Pfam" id="PF00372"/>
    </source>
</evidence>
<dbReference type="PANTHER" id="PTHR11511">
    <property type="entry name" value="LARVAL STORAGE PROTEIN/PHENOLOXIDASE"/>
    <property type="match status" value="1"/>
</dbReference>
<evidence type="ECO:0000256" key="2">
    <source>
        <dbReference type="SAM" id="SignalP"/>
    </source>
</evidence>
<keyword evidence="1" id="KW-0758">Storage protein</keyword>
<reference evidence="6 7" key="1">
    <citation type="submission" date="2020-02" db="EMBL/GenBank/DDBJ databases">
        <authorList>
            <person name="Ferguson B K."/>
        </authorList>
    </citation>
    <scope>NUCLEOTIDE SEQUENCE [LARGE SCALE GENOMIC DNA]</scope>
</reference>
<dbReference type="GO" id="GO:0005615">
    <property type="term" value="C:extracellular space"/>
    <property type="evidence" value="ECO:0007669"/>
    <property type="project" value="UniProtKB-ARBA"/>
</dbReference>
<dbReference type="Pfam" id="PF03722">
    <property type="entry name" value="Hemocyanin_N"/>
    <property type="match status" value="1"/>
</dbReference>
<keyword evidence="2" id="KW-0732">Signal</keyword>
<feature type="signal peptide" evidence="2">
    <location>
        <begin position="1"/>
        <end position="21"/>
    </location>
</feature>
<dbReference type="Gene3D" id="1.10.1280.10">
    <property type="entry name" value="Di-copper center containing domain from catechol oxidase"/>
    <property type="match status" value="1"/>
</dbReference>
<dbReference type="GO" id="GO:0045735">
    <property type="term" value="F:nutrient reservoir activity"/>
    <property type="evidence" value="ECO:0007669"/>
    <property type="project" value="UniProtKB-KW"/>
</dbReference>
<feature type="domain" description="Hemocyanin N-terminal" evidence="4">
    <location>
        <begin position="33"/>
        <end position="155"/>
    </location>
</feature>
<accession>A0A6H5ILJ1</accession>
<feature type="domain" description="Hemocyanin middle" evidence="3">
    <location>
        <begin position="162"/>
        <end position="426"/>
    </location>
</feature>
<dbReference type="InterPro" id="IPR013788">
    <property type="entry name" value="Hemocyanin/hexamerin"/>
</dbReference>
<dbReference type="InterPro" id="IPR036697">
    <property type="entry name" value="Hemocyanin_N_sf"/>
</dbReference>
<dbReference type="PANTHER" id="PTHR11511:SF5">
    <property type="entry name" value="FAT-BODY PROTEIN 1-RELATED"/>
    <property type="match status" value="1"/>
</dbReference>
<feature type="chain" id="PRO_5026261883" description="Hemocyanin N-terminal domain-containing protein" evidence="2">
    <location>
        <begin position="22"/>
        <end position="681"/>
    </location>
</feature>
<dbReference type="EMBL" id="CADCXV010000815">
    <property type="protein sequence ID" value="CAB0036379.1"/>
    <property type="molecule type" value="Genomic_DNA"/>
</dbReference>
<dbReference type="AlphaFoldDB" id="A0A6H5ILJ1"/>
<evidence type="ECO:0000259" key="5">
    <source>
        <dbReference type="Pfam" id="PF03723"/>
    </source>
</evidence>
<dbReference type="SUPFAM" id="SSF81296">
    <property type="entry name" value="E set domains"/>
    <property type="match status" value="1"/>
</dbReference>
<organism evidence="6 7">
    <name type="scientific">Trichogramma brassicae</name>
    <dbReference type="NCBI Taxonomy" id="86971"/>
    <lineage>
        <taxon>Eukaryota</taxon>
        <taxon>Metazoa</taxon>
        <taxon>Ecdysozoa</taxon>
        <taxon>Arthropoda</taxon>
        <taxon>Hexapoda</taxon>
        <taxon>Insecta</taxon>
        <taxon>Pterygota</taxon>
        <taxon>Neoptera</taxon>
        <taxon>Endopterygota</taxon>
        <taxon>Hymenoptera</taxon>
        <taxon>Apocrita</taxon>
        <taxon>Proctotrupomorpha</taxon>
        <taxon>Chalcidoidea</taxon>
        <taxon>Trichogrammatidae</taxon>
        <taxon>Trichogramma</taxon>
    </lineage>
</organism>
<dbReference type="Pfam" id="PF00372">
    <property type="entry name" value="Hemocyanin_M"/>
    <property type="match status" value="1"/>
</dbReference>
<dbReference type="Gene3D" id="1.20.1370.10">
    <property type="entry name" value="Hemocyanin, N-terminal domain"/>
    <property type="match status" value="1"/>
</dbReference>
<evidence type="ECO:0000259" key="4">
    <source>
        <dbReference type="Pfam" id="PF03722"/>
    </source>
</evidence>
<dbReference type="InterPro" id="IPR037020">
    <property type="entry name" value="Hemocyanin_C_sf"/>
</dbReference>
<dbReference type="InterPro" id="IPR005204">
    <property type="entry name" value="Hemocyanin_N"/>
</dbReference>
<name>A0A6H5ILJ1_9HYME</name>
<sequence length="681" mass="79045">MTRVWFVGFIVFSWTITESLSAQDAIKTNATQFLQQQQFVFQILWNQDELAQVNPDLVKKAKEFRVEDLRSLPLDLELVEVFIERYNNGLLARGQSATVFNSEHLAEIKSFYGVLASAQELAAFALVSLWSSQVLNEILWFYGFVIAVMQRSNTRNLRLPNLHELLPQYFFNNDAITQLYKAKSETCFEGMANETIIRAEYSKVVSAYYNDPESKISYFTEDVGLSEYYFFLANESPFWLASQQMTFPVPPRGERFFHDHQQIMARYNLERLSHDLEFTEDLDWDHNVVTGFLPNMADYNGQIFPSRSSNSPVPYYKYQELRMAKDFESRLTAAADSGELLSSNSTVYRAAELPTFFSHLMDAAQSNADSVNLDFYGSMETSGRRILGFNPQPRNKFIETISAMENYNAGLRDPAFYRLYKKIVDIGHRYKSHLASYRPEDISFPGVTITSVSSNDVDTFFDDFDSLVGRRSCSYYNRPIFFRQKRLNHDSFRLTIKVKSDYPVLSVVRIFIGPKQNARGLEIDISEARKYFFELDAFFVALPKGISMLRRSEDDFVIRAPIEEPSDVIYEKIKRALRDKNYPFEYYQQPYGWPRRLLLPRGKPEGQTFRILVSINPFKLDPLVSNPLIAGHWSIDGRPLGFPLDRPIDSHDFWRPNIAQGDMTIYFRNQKKTFGCTMCWN</sequence>
<dbReference type="SUPFAM" id="SSF48056">
    <property type="entry name" value="Di-copper centre-containing domain"/>
    <property type="match status" value="1"/>
</dbReference>
<keyword evidence="7" id="KW-1185">Reference proteome</keyword>
<dbReference type="Gene3D" id="2.60.40.1520">
    <property type="entry name" value="Hemocyanin, C-terminal domain"/>
    <property type="match status" value="1"/>
</dbReference>
<dbReference type="InterPro" id="IPR014756">
    <property type="entry name" value="Ig_E-set"/>
</dbReference>
<protein>
    <recommendedName>
        <fullName evidence="8">Hemocyanin N-terminal domain-containing protein</fullName>
    </recommendedName>
</protein>
<evidence type="ECO:0000256" key="1">
    <source>
        <dbReference type="ARBA" id="ARBA00022761"/>
    </source>
</evidence>
<dbReference type="InterPro" id="IPR000896">
    <property type="entry name" value="Hemocyanin/hexamerin_mid_dom"/>
</dbReference>